<feature type="signal peptide" evidence="1">
    <location>
        <begin position="1"/>
        <end position="19"/>
    </location>
</feature>
<gene>
    <name evidence="3" type="ORF">HMPREF3213_00711</name>
</gene>
<evidence type="ECO:0000313" key="4">
    <source>
        <dbReference type="Proteomes" id="UP000070376"/>
    </source>
</evidence>
<reference evidence="4" key="1">
    <citation type="submission" date="2016-01" db="EMBL/GenBank/DDBJ databases">
        <authorList>
            <person name="Mitreva M."/>
            <person name="Pepin K.H."/>
            <person name="Mihindukulasuriya K.A."/>
            <person name="Fulton R."/>
            <person name="Fronick C."/>
            <person name="O'Laughlin M."/>
            <person name="Miner T."/>
            <person name="Herter B."/>
            <person name="Rosa B.A."/>
            <person name="Cordes M."/>
            <person name="Tomlinson C."/>
            <person name="Wollam A."/>
            <person name="Palsikar V.B."/>
            <person name="Mardis E.R."/>
            <person name="Wilson R.K."/>
        </authorList>
    </citation>
    <scope>NUCLEOTIDE SEQUENCE [LARGE SCALE GENOMIC DNA]</scope>
    <source>
        <strain evidence="4">GED7749B</strain>
    </source>
</reference>
<dbReference type="PROSITE" id="PS51257">
    <property type="entry name" value="PROKAR_LIPOPROTEIN"/>
    <property type="match status" value="1"/>
</dbReference>
<sequence length="130" mass="14230">MVKKWILAGLFLIAVSLFAGCGKQEQAAVKPAKMVKVQLIVPKTANAGTSIPLKAVVTQGKEKVDDADEVKFEIWKENSDKNSSMLEAKHDQHGIYTAKTVIKEPGTYTVQVHVTARKMHVMPKTALSVN</sequence>
<evidence type="ECO:0000259" key="2">
    <source>
        <dbReference type="Pfam" id="PF13115"/>
    </source>
</evidence>
<dbReference type="AlphaFoldDB" id="A0A133KYR8"/>
<evidence type="ECO:0000313" key="3">
    <source>
        <dbReference type="EMBL" id="KWZ84793.1"/>
    </source>
</evidence>
<dbReference type="Proteomes" id="UP000070376">
    <property type="component" value="Unassembled WGS sequence"/>
</dbReference>
<keyword evidence="1" id="KW-0732">Signal</keyword>
<protein>
    <recommendedName>
        <fullName evidence="2">YtkA-like domain-containing protein</fullName>
    </recommendedName>
</protein>
<accession>A0A133KYR8</accession>
<dbReference type="InterPro" id="IPR032693">
    <property type="entry name" value="YtkA-like_dom"/>
</dbReference>
<name>A0A133KYR8_HEYCO</name>
<organism evidence="3 4">
    <name type="scientific">Heyndrickxia coagulans</name>
    <name type="common">Weizmannia coagulans</name>
    <dbReference type="NCBI Taxonomy" id="1398"/>
    <lineage>
        <taxon>Bacteria</taxon>
        <taxon>Bacillati</taxon>
        <taxon>Bacillota</taxon>
        <taxon>Bacilli</taxon>
        <taxon>Bacillales</taxon>
        <taxon>Bacillaceae</taxon>
        <taxon>Heyndrickxia</taxon>
    </lineage>
</organism>
<comment type="caution">
    <text evidence="3">The sequence shown here is derived from an EMBL/GenBank/DDBJ whole genome shotgun (WGS) entry which is preliminary data.</text>
</comment>
<dbReference type="PATRIC" id="fig|1398.22.peg.712"/>
<feature type="chain" id="PRO_5038794894" description="YtkA-like domain-containing protein" evidence="1">
    <location>
        <begin position="20"/>
        <end position="130"/>
    </location>
</feature>
<proteinExistence type="predicted"/>
<feature type="domain" description="YtkA-like" evidence="2">
    <location>
        <begin position="32"/>
        <end position="113"/>
    </location>
</feature>
<evidence type="ECO:0000256" key="1">
    <source>
        <dbReference type="SAM" id="SignalP"/>
    </source>
</evidence>
<dbReference type="EMBL" id="LRPN01000026">
    <property type="protein sequence ID" value="KWZ84793.1"/>
    <property type="molecule type" value="Genomic_DNA"/>
</dbReference>
<dbReference type="Pfam" id="PF13115">
    <property type="entry name" value="YtkA"/>
    <property type="match status" value="1"/>
</dbReference>